<dbReference type="GO" id="GO:0007165">
    <property type="term" value="P:signal transduction"/>
    <property type="evidence" value="ECO:0007669"/>
    <property type="project" value="TreeGrafter"/>
</dbReference>
<evidence type="ECO:0000313" key="11">
    <source>
        <dbReference type="EMBL" id="TRY81793.1"/>
    </source>
</evidence>
<accession>A0A553PVS5</accession>
<evidence type="ECO:0000256" key="1">
    <source>
        <dbReference type="ARBA" id="ARBA00004479"/>
    </source>
</evidence>
<keyword evidence="12" id="KW-1185">Reference proteome</keyword>
<dbReference type="PANTHER" id="PTHR44755">
    <property type="entry name" value="NATRIURETIC PEPTIDE RECEPTOR 3-RELATED"/>
    <property type="match status" value="1"/>
</dbReference>
<keyword evidence="5 8" id="KW-0472">Membrane</keyword>
<evidence type="ECO:0000256" key="7">
    <source>
        <dbReference type="ARBA" id="ARBA00023180"/>
    </source>
</evidence>
<dbReference type="GO" id="GO:0017046">
    <property type="term" value="F:peptide hormone binding"/>
    <property type="evidence" value="ECO:0007669"/>
    <property type="project" value="TreeGrafter"/>
</dbReference>
<dbReference type="PANTHER" id="PTHR44755:SF11">
    <property type="entry name" value="ATRIAL NATRIURETIC PEPTIDE RECEPTOR 3 ISOFORM X1"/>
    <property type="match status" value="1"/>
</dbReference>
<evidence type="ECO:0000256" key="4">
    <source>
        <dbReference type="ARBA" id="ARBA00022989"/>
    </source>
</evidence>
<dbReference type="STRING" id="623744.A0A553PVS5"/>
<evidence type="ECO:0000256" key="8">
    <source>
        <dbReference type="SAM" id="Phobius"/>
    </source>
</evidence>
<name>A0A553PVS5_9TELE</name>
<dbReference type="SUPFAM" id="SSF53822">
    <property type="entry name" value="Periplasmic binding protein-like I"/>
    <property type="match status" value="1"/>
</dbReference>
<feature type="signal peptide" evidence="9">
    <location>
        <begin position="1"/>
        <end position="23"/>
    </location>
</feature>
<sequence length="573" mass="64797">MPCFVPLFLYIWLVIMMPARSSALNENIEVMVMLPGNNSYLFSYPRVYPAIEYARKTLSRTELFPGLKFSVSYENSACGNDALYALVDRQRDERPDLLLGPVCEYAAASVTRVASHWDIPVISAGALATAFSPKTGEYSHLTRIAPPYLKMAETFQAMLGHFGWRTAYLIYDDDKDERNCYFTMEGVFTVLSEYHVVTDYAVLNSHEERVDADGIITSVYGSEVATKWAAFRQSDDWTYITNQPRDTYSQRSQLPSRNLLFCSPDPRDCHKHQRMSHDLYFKALSINKKLFLLLKFTPNPETSHQQPPNVVVCVSQQMVIMCAKADTVRELMLAAHRRKITSGSHIFFNIELFNSSSYVKRGSPVTPQHNEAISTALQRGDGSWKRRDKYDSEAKIAYSFLNTVTLLRSTKPEFENFSMEMKRSLQQSNIPVCEDCSAVRIAGQVSLDANGDRNGDFSVIRMTDPEAGTHETVMNYFGTNGSFQILPGFKSEWFSLRTVSPKPIDPSSSGLGVSAVTGIIVGGILGSALLLAFYFFRKNYRITIERRTLREECDIGKHRQLREDSIRSNFSAA</sequence>
<keyword evidence="4 8" id="KW-1133">Transmembrane helix</keyword>
<dbReference type="InterPro" id="IPR001828">
    <property type="entry name" value="ANF_lig-bd_rcpt"/>
</dbReference>
<comment type="caution">
    <text evidence="11">The sequence shown here is derived from an EMBL/GenBank/DDBJ whole genome shotgun (WGS) entry which is preliminary data.</text>
</comment>
<dbReference type="InterPro" id="IPR001170">
    <property type="entry name" value="ANPR/GUC"/>
</dbReference>
<keyword evidence="7" id="KW-0325">Glycoprotein</keyword>
<evidence type="ECO:0000256" key="3">
    <source>
        <dbReference type="ARBA" id="ARBA00022729"/>
    </source>
</evidence>
<evidence type="ECO:0000256" key="6">
    <source>
        <dbReference type="ARBA" id="ARBA00023170"/>
    </source>
</evidence>
<protein>
    <recommendedName>
        <fullName evidence="10">Receptor ligand binding region domain-containing protein</fullName>
    </recommendedName>
</protein>
<dbReference type="AlphaFoldDB" id="A0A553PVS5"/>
<dbReference type="PRINTS" id="PR00255">
    <property type="entry name" value="NATPEPTIDER"/>
</dbReference>
<proteinExistence type="predicted"/>
<dbReference type="PROSITE" id="PS00458">
    <property type="entry name" value="ANF_RECEPTORS"/>
    <property type="match status" value="1"/>
</dbReference>
<gene>
    <name evidence="11" type="ORF">DNTS_023117</name>
</gene>
<keyword evidence="6" id="KW-0675">Receptor</keyword>
<evidence type="ECO:0000259" key="10">
    <source>
        <dbReference type="Pfam" id="PF01094"/>
    </source>
</evidence>
<evidence type="ECO:0000313" key="12">
    <source>
        <dbReference type="Proteomes" id="UP000316079"/>
    </source>
</evidence>
<dbReference type="Pfam" id="PF01094">
    <property type="entry name" value="ANF_receptor"/>
    <property type="match status" value="1"/>
</dbReference>
<dbReference type="EMBL" id="SRMA01026597">
    <property type="protein sequence ID" value="TRY81793.1"/>
    <property type="molecule type" value="Genomic_DNA"/>
</dbReference>
<dbReference type="InterPro" id="IPR052612">
    <property type="entry name" value="ANP_Clearance_Receptor"/>
</dbReference>
<feature type="chain" id="PRO_5022072295" description="Receptor ligand binding region domain-containing protein" evidence="9">
    <location>
        <begin position="24"/>
        <end position="573"/>
    </location>
</feature>
<evidence type="ECO:0000256" key="5">
    <source>
        <dbReference type="ARBA" id="ARBA00023136"/>
    </source>
</evidence>
<dbReference type="GO" id="GO:0016020">
    <property type="term" value="C:membrane"/>
    <property type="evidence" value="ECO:0007669"/>
    <property type="project" value="UniProtKB-SubCell"/>
</dbReference>
<reference evidence="11 12" key="1">
    <citation type="journal article" date="2019" name="Sci. Data">
        <title>Hybrid genome assembly and annotation of Danionella translucida.</title>
        <authorList>
            <person name="Kadobianskyi M."/>
            <person name="Schulze L."/>
            <person name="Schuelke M."/>
            <person name="Judkewitz B."/>
        </authorList>
    </citation>
    <scope>NUCLEOTIDE SEQUENCE [LARGE SCALE GENOMIC DNA]</scope>
    <source>
        <strain evidence="11 12">Bolton</strain>
    </source>
</reference>
<keyword evidence="3 9" id="KW-0732">Signal</keyword>
<dbReference type="OrthoDB" id="10065302at2759"/>
<evidence type="ECO:0000256" key="2">
    <source>
        <dbReference type="ARBA" id="ARBA00022692"/>
    </source>
</evidence>
<dbReference type="Proteomes" id="UP000316079">
    <property type="component" value="Unassembled WGS sequence"/>
</dbReference>
<organism evidence="11 12">
    <name type="scientific">Danionella cerebrum</name>
    <dbReference type="NCBI Taxonomy" id="2873325"/>
    <lineage>
        <taxon>Eukaryota</taxon>
        <taxon>Metazoa</taxon>
        <taxon>Chordata</taxon>
        <taxon>Craniata</taxon>
        <taxon>Vertebrata</taxon>
        <taxon>Euteleostomi</taxon>
        <taxon>Actinopterygii</taxon>
        <taxon>Neopterygii</taxon>
        <taxon>Teleostei</taxon>
        <taxon>Ostariophysi</taxon>
        <taxon>Cypriniformes</taxon>
        <taxon>Danionidae</taxon>
        <taxon>Danioninae</taxon>
        <taxon>Danionella</taxon>
    </lineage>
</organism>
<dbReference type="FunFam" id="3.40.50.2300:FF:000147">
    <property type="entry name" value="Atrial natriuretic peptide receptor 3"/>
    <property type="match status" value="1"/>
</dbReference>
<evidence type="ECO:0000256" key="9">
    <source>
        <dbReference type="SAM" id="SignalP"/>
    </source>
</evidence>
<dbReference type="GO" id="GO:0016941">
    <property type="term" value="F:natriuretic peptide receptor activity"/>
    <property type="evidence" value="ECO:0007669"/>
    <property type="project" value="TreeGrafter"/>
</dbReference>
<dbReference type="InterPro" id="IPR028082">
    <property type="entry name" value="Peripla_BP_I"/>
</dbReference>
<feature type="transmembrane region" description="Helical" evidence="8">
    <location>
        <begin position="511"/>
        <end position="536"/>
    </location>
</feature>
<comment type="subcellular location">
    <subcellularLocation>
        <location evidence="1">Membrane</location>
        <topology evidence="1">Single-pass type I membrane protein</topology>
    </subcellularLocation>
</comment>
<feature type="domain" description="Receptor ligand binding region" evidence="10">
    <location>
        <begin position="47"/>
        <end position="185"/>
    </location>
</feature>
<keyword evidence="2 8" id="KW-0812">Transmembrane</keyword>
<dbReference type="Gene3D" id="3.40.50.2300">
    <property type="match status" value="2"/>
</dbReference>